<dbReference type="InterPro" id="IPR036778">
    <property type="entry name" value="OHCU_decarboxylase_sf"/>
</dbReference>
<protein>
    <recommendedName>
        <fullName evidence="3">Oxo-4-hydroxy-4-carboxy-5-ureidoimidazoline decarboxylase domain-containing protein</fullName>
    </recommendedName>
</protein>
<feature type="compositionally biased region" description="Basic and acidic residues" evidence="2">
    <location>
        <begin position="178"/>
        <end position="190"/>
    </location>
</feature>
<dbReference type="GO" id="GO:0006144">
    <property type="term" value="P:purine nucleobase metabolic process"/>
    <property type="evidence" value="ECO:0007669"/>
    <property type="project" value="UniProtKB-KW"/>
</dbReference>
<dbReference type="InParanoid" id="A0A316V9F3"/>
<dbReference type="AlphaFoldDB" id="A0A316V9F3"/>
<proteinExistence type="predicted"/>
<dbReference type="Pfam" id="PF09349">
    <property type="entry name" value="OHCU_decarbox"/>
    <property type="match status" value="1"/>
</dbReference>
<evidence type="ECO:0000256" key="1">
    <source>
        <dbReference type="ARBA" id="ARBA00022631"/>
    </source>
</evidence>
<organism evidence="4 5">
    <name type="scientific">Meira miltonrushii</name>
    <dbReference type="NCBI Taxonomy" id="1280837"/>
    <lineage>
        <taxon>Eukaryota</taxon>
        <taxon>Fungi</taxon>
        <taxon>Dikarya</taxon>
        <taxon>Basidiomycota</taxon>
        <taxon>Ustilaginomycotina</taxon>
        <taxon>Exobasidiomycetes</taxon>
        <taxon>Exobasidiales</taxon>
        <taxon>Brachybasidiaceae</taxon>
        <taxon>Meira</taxon>
    </lineage>
</organism>
<evidence type="ECO:0000256" key="2">
    <source>
        <dbReference type="SAM" id="MobiDB-lite"/>
    </source>
</evidence>
<keyword evidence="1" id="KW-0659">Purine metabolism</keyword>
<accession>A0A316V9F3</accession>
<feature type="region of interest" description="Disordered" evidence="2">
    <location>
        <begin position="91"/>
        <end position="111"/>
    </location>
</feature>
<dbReference type="Proteomes" id="UP000245771">
    <property type="component" value="Unassembled WGS sequence"/>
</dbReference>
<sequence length="453" mass="49701">MQTLISPQALPESQATSLSPLFTRLLELRTKKQLERLAIECQEAIVSLPESDRPDSYEGLLDVARFCIDEEPGWPDEDKVILLGGHPRIGAKTGTMSSESEKEQKANTSDTEADAKLARLNFIYERRFPSLRYVTYVAGRPRSAIAKELEDMLGESLSKLEPPSSVDPESPSSEAQEWAEKNVEPLKPTDEEWQSELNRGLDALFEIAADRANKITEEEYTAPPRTTPFIDEDEAFDEPFLTLEKFKALVHSSPLLETFFDTDLPSSFYLVPPPPPQESARDALATLAAVAVTGGGGGDATRKRVKGLLGGLWGEVTDRAGKVTGRETRSGPRPAFGREEILRGEEMRAKGAQPSTPAPSAPSADLTDAEESLKMATQRLTDMERSHFVIDEPTAAGEGDAEDDDEFDDAAEGEEEELGLGMERLDVAEGAEEAKDKDKEIAKGVYRIKSCLL</sequence>
<dbReference type="EMBL" id="KZ819605">
    <property type="protein sequence ID" value="PWN32823.1"/>
    <property type="molecule type" value="Genomic_DNA"/>
</dbReference>
<dbReference type="RefSeq" id="XP_025353125.1">
    <property type="nucleotide sequence ID" value="XM_025502879.1"/>
</dbReference>
<name>A0A316V9F3_9BASI</name>
<dbReference type="InterPro" id="IPR018020">
    <property type="entry name" value="OHCU_decarboxylase"/>
</dbReference>
<dbReference type="SUPFAM" id="SSF158694">
    <property type="entry name" value="UraD-Like"/>
    <property type="match status" value="1"/>
</dbReference>
<feature type="region of interest" description="Disordered" evidence="2">
    <location>
        <begin position="158"/>
        <end position="190"/>
    </location>
</feature>
<dbReference type="PANTHER" id="PTHR37987:SF1">
    <property type="entry name" value="OXO-4-HYDROXY-4-CARBOXY-5-UREIDOIMIDAZOLINE DECARBOXYLASE DOMAIN-CONTAINING PROTEIN"/>
    <property type="match status" value="1"/>
</dbReference>
<dbReference type="GeneID" id="37024660"/>
<evidence type="ECO:0000313" key="5">
    <source>
        <dbReference type="Proteomes" id="UP000245771"/>
    </source>
</evidence>
<feature type="domain" description="Oxo-4-hydroxy-4-carboxy-5-ureidoimidazoline decarboxylase" evidence="3">
    <location>
        <begin position="53"/>
        <end position="154"/>
    </location>
</feature>
<feature type="region of interest" description="Disordered" evidence="2">
    <location>
        <begin position="348"/>
        <end position="425"/>
    </location>
</feature>
<keyword evidence="5" id="KW-1185">Reference proteome</keyword>
<dbReference type="OrthoDB" id="5398391at2759"/>
<dbReference type="Gene3D" id="1.10.3330.10">
    <property type="entry name" value="Oxo-4-hydroxy-4-carboxy-5-ureidoimidazoline decarboxylase"/>
    <property type="match status" value="1"/>
</dbReference>
<evidence type="ECO:0000259" key="3">
    <source>
        <dbReference type="Pfam" id="PF09349"/>
    </source>
</evidence>
<feature type="compositionally biased region" description="Basic and acidic residues" evidence="2">
    <location>
        <begin position="381"/>
        <end position="390"/>
    </location>
</feature>
<gene>
    <name evidence="4" type="ORF">FA14DRAFT_78349</name>
</gene>
<evidence type="ECO:0000313" key="4">
    <source>
        <dbReference type="EMBL" id="PWN32823.1"/>
    </source>
</evidence>
<dbReference type="PANTHER" id="PTHR37987">
    <property type="entry name" value="CHROMOSOME 9, WHOLE GENOME SHOTGUN SEQUENCE"/>
    <property type="match status" value="1"/>
</dbReference>
<feature type="compositionally biased region" description="Acidic residues" evidence="2">
    <location>
        <begin position="399"/>
        <end position="418"/>
    </location>
</feature>
<feature type="compositionally biased region" description="Low complexity" evidence="2">
    <location>
        <begin position="161"/>
        <end position="174"/>
    </location>
</feature>
<reference evidence="4 5" key="1">
    <citation type="journal article" date="2018" name="Mol. Biol. Evol.">
        <title>Broad Genomic Sampling Reveals a Smut Pathogenic Ancestry of the Fungal Clade Ustilaginomycotina.</title>
        <authorList>
            <person name="Kijpornyongpan T."/>
            <person name="Mondo S.J."/>
            <person name="Barry K."/>
            <person name="Sandor L."/>
            <person name="Lee J."/>
            <person name="Lipzen A."/>
            <person name="Pangilinan J."/>
            <person name="LaButti K."/>
            <person name="Hainaut M."/>
            <person name="Henrissat B."/>
            <person name="Grigoriev I.V."/>
            <person name="Spatafora J.W."/>
            <person name="Aime M.C."/>
        </authorList>
    </citation>
    <scope>NUCLEOTIDE SEQUENCE [LARGE SCALE GENOMIC DNA]</scope>
    <source>
        <strain evidence="4 5">MCA 3882</strain>
    </source>
</reference>